<proteinExistence type="predicted"/>
<dbReference type="Proteomes" id="UP000054630">
    <property type="component" value="Unassembled WGS sequence"/>
</dbReference>
<evidence type="ECO:0000313" key="2">
    <source>
        <dbReference type="Proteomes" id="UP000054630"/>
    </source>
</evidence>
<dbReference type="OrthoDB" id="5924081at2759"/>
<protein>
    <submittedName>
        <fullName evidence="1">Uncharacterized protein</fullName>
    </submittedName>
</protein>
<name>A0A0V0SHN3_9BILA</name>
<organism evidence="1 2">
    <name type="scientific">Trichinella nelsoni</name>
    <dbReference type="NCBI Taxonomy" id="6336"/>
    <lineage>
        <taxon>Eukaryota</taxon>
        <taxon>Metazoa</taxon>
        <taxon>Ecdysozoa</taxon>
        <taxon>Nematoda</taxon>
        <taxon>Enoplea</taxon>
        <taxon>Dorylaimia</taxon>
        <taxon>Trichinellida</taxon>
        <taxon>Trichinellidae</taxon>
        <taxon>Trichinella</taxon>
    </lineage>
</organism>
<reference evidence="1 2" key="1">
    <citation type="submission" date="2015-01" db="EMBL/GenBank/DDBJ databases">
        <title>Evolution of Trichinella species and genotypes.</title>
        <authorList>
            <person name="Korhonen P.K."/>
            <person name="Edoardo P."/>
            <person name="Giuseppe L.R."/>
            <person name="Gasser R.B."/>
        </authorList>
    </citation>
    <scope>NUCLEOTIDE SEQUENCE [LARGE SCALE GENOMIC DNA]</scope>
    <source>
        <strain evidence="1">ISS37</strain>
    </source>
</reference>
<gene>
    <name evidence="1" type="ORF">T07_15004</name>
</gene>
<comment type="caution">
    <text evidence="1">The sequence shown here is derived from an EMBL/GenBank/DDBJ whole genome shotgun (WGS) entry which is preliminary data.</text>
</comment>
<dbReference type="EMBL" id="JYDL01000009">
    <property type="protein sequence ID" value="KRX26074.1"/>
    <property type="molecule type" value="Genomic_DNA"/>
</dbReference>
<accession>A0A0V0SHN3</accession>
<keyword evidence="2" id="KW-1185">Reference proteome</keyword>
<sequence>MTARNIHSTLELQIGILLSILEKDLETSTHVDDRLRMMINSLFNDSESCEYIVLYLLVQIV</sequence>
<evidence type="ECO:0000313" key="1">
    <source>
        <dbReference type="EMBL" id="KRX26074.1"/>
    </source>
</evidence>
<dbReference type="AlphaFoldDB" id="A0A0V0SHN3"/>